<dbReference type="Gene3D" id="3.40.50.150">
    <property type="entry name" value="Vaccinia Virus protein VP39"/>
    <property type="match status" value="1"/>
</dbReference>
<dbReference type="AlphaFoldDB" id="A0A8H6CN82"/>
<dbReference type="InterPro" id="IPR029063">
    <property type="entry name" value="SAM-dependent_MTases_sf"/>
</dbReference>
<dbReference type="CDD" id="cd02440">
    <property type="entry name" value="AdoMet_MTases"/>
    <property type="match status" value="1"/>
</dbReference>
<dbReference type="RefSeq" id="XP_037155065.1">
    <property type="nucleotide sequence ID" value="XM_037300239.1"/>
</dbReference>
<dbReference type="Pfam" id="PF13489">
    <property type="entry name" value="Methyltransf_23"/>
    <property type="match status" value="1"/>
</dbReference>
<protein>
    <submittedName>
        <fullName evidence="1">Uncharacterized protein</fullName>
    </submittedName>
</protein>
<comment type="caution">
    <text evidence="1">The sequence shown here is derived from an EMBL/GenBank/DDBJ whole genome shotgun (WGS) entry which is preliminary data.</text>
</comment>
<sequence>MADKYPMAEVIGIDLSKIQPDVIPPNLRFRTPRDFESPWFMGEDSWDLIHLAMLCGSVSSWHEMYANVLRHLRPGVGHIEHVEIDLVPRCDDDTLSRKGEALEHWYAYLFDATRRHDRSIAYEHDNPRHLEEWGFVDVQHTKIRIPIGEWGQDWREHEIGRWYRVGLCEAIEALSLAPFTRPSYNWPIADVKRYLGEVETIVQRADIHAYHELHIITARKPFPHEVNHDHKASGGQQQR</sequence>
<keyword evidence="2" id="KW-1185">Reference proteome</keyword>
<dbReference type="SUPFAM" id="SSF53335">
    <property type="entry name" value="S-adenosyl-L-methionine-dependent methyltransferases"/>
    <property type="match status" value="1"/>
</dbReference>
<evidence type="ECO:0000313" key="2">
    <source>
        <dbReference type="Proteomes" id="UP000593566"/>
    </source>
</evidence>
<dbReference type="Proteomes" id="UP000593566">
    <property type="component" value="Unassembled WGS sequence"/>
</dbReference>
<evidence type="ECO:0000313" key="1">
    <source>
        <dbReference type="EMBL" id="KAF6226512.1"/>
    </source>
</evidence>
<reference evidence="1 2" key="1">
    <citation type="journal article" date="2020" name="Genomics">
        <title>Complete, high-quality genomes from long-read metagenomic sequencing of two wolf lichen thalli reveals enigmatic genome architecture.</title>
        <authorList>
            <person name="McKenzie S.K."/>
            <person name="Walston R.F."/>
            <person name="Allen J.L."/>
        </authorList>
    </citation>
    <scope>NUCLEOTIDE SEQUENCE [LARGE SCALE GENOMIC DNA]</scope>
    <source>
        <strain evidence="1">WasteWater1</strain>
    </source>
</reference>
<name>A0A8H6CN82_9LECA</name>
<dbReference type="EMBL" id="JACCJB010000006">
    <property type="protein sequence ID" value="KAF6226512.1"/>
    <property type="molecule type" value="Genomic_DNA"/>
</dbReference>
<accession>A0A8H6CN82</accession>
<gene>
    <name evidence="1" type="ORF">HO133_009378</name>
</gene>
<proteinExistence type="predicted"/>
<organism evidence="1 2">
    <name type="scientific">Letharia lupina</name>
    <dbReference type="NCBI Taxonomy" id="560253"/>
    <lineage>
        <taxon>Eukaryota</taxon>
        <taxon>Fungi</taxon>
        <taxon>Dikarya</taxon>
        <taxon>Ascomycota</taxon>
        <taxon>Pezizomycotina</taxon>
        <taxon>Lecanoromycetes</taxon>
        <taxon>OSLEUM clade</taxon>
        <taxon>Lecanoromycetidae</taxon>
        <taxon>Lecanorales</taxon>
        <taxon>Lecanorineae</taxon>
        <taxon>Parmeliaceae</taxon>
        <taxon>Letharia</taxon>
    </lineage>
</organism>
<dbReference type="GeneID" id="59337773"/>